<dbReference type="Pfam" id="PF13474">
    <property type="entry name" value="SnoaL_3"/>
    <property type="match status" value="1"/>
</dbReference>
<organism evidence="3 4">
    <name type="scientific">Candidatus Propionivibrio dominans</name>
    <dbReference type="NCBI Taxonomy" id="2954373"/>
    <lineage>
        <taxon>Bacteria</taxon>
        <taxon>Pseudomonadati</taxon>
        <taxon>Pseudomonadota</taxon>
        <taxon>Betaproteobacteria</taxon>
        <taxon>Rhodocyclales</taxon>
        <taxon>Rhodocyclaceae</taxon>
        <taxon>Propionivibrio</taxon>
    </lineage>
</organism>
<dbReference type="InterPro" id="IPR037401">
    <property type="entry name" value="SnoaL-like"/>
</dbReference>
<name>A0A9D7FMB1_9RHOO</name>
<dbReference type="InterPro" id="IPR032710">
    <property type="entry name" value="NTF2-like_dom_sf"/>
</dbReference>
<evidence type="ECO:0000313" key="3">
    <source>
        <dbReference type="EMBL" id="MBK7424451.1"/>
    </source>
</evidence>
<dbReference type="PANTHER" id="PTHR34957:SF1">
    <property type="entry name" value="NUCLEAR TRANSPORT FACTOR 2 (NTF2) FAMILY PROTEIN"/>
    <property type="match status" value="1"/>
</dbReference>
<dbReference type="Proteomes" id="UP000886602">
    <property type="component" value="Unassembled WGS sequence"/>
</dbReference>
<evidence type="ECO:0000256" key="1">
    <source>
        <dbReference type="SAM" id="MobiDB-lite"/>
    </source>
</evidence>
<evidence type="ECO:0000313" key="4">
    <source>
        <dbReference type="Proteomes" id="UP000886602"/>
    </source>
</evidence>
<dbReference type="Gene3D" id="3.10.450.50">
    <property type="match status" value="1"/>
</dbReference>
<dbReference type="EMBL" id="JADJNC010000031">
    <property type="protein sequence ID" value="MBK7424451.1"/>
    <property type="molecule type" value="Genomic_DNA"/>
</dbReference>
<reference evidence="3" key="1">
    <citation type="submission" date="2020-10" db="EMBL/GenBank/DDBJ databases">
        <title>Connecting structure to function with the recovery of over 1000 high-quality activated sludge metagenome-assembled genomes encoding full-length rRNA genes using long-read sequencing.</title>
        <authorList>
            <person name="Singleton C.M."/>
            <person name="Petriglieri F."/>
            <person name="Kristensen J.M."/>
            <person name="Kirkegaard R.H."/>
            <person name="Michaelsen T.Y."/>
            <person name="Andersen M.H."/>
            <person name="Karst S.M."/>
            <person name="Dueholm M.S."/>
            <person name="Nielsen P.H."/>
            <person name="Albertsen M."/>
        </authorList>
    </citation>
    <scope>NUCLEOTIDE SEQUENCE</scope>
    <source>
        <strain evidence="3">EsbW_18-Q3-R4-48_MAXAC.044</strain>
    </source>
</reference>
<feature type="compositionally biased region" description="Low complexity" evidence="1">
    <location>
        <begin position="127"/>
        <end position="137"/>
    </location>
</feature>
<dbReference type="PANTHER" id="PTHR34957">
    <property type="entry name" value="NUCLEAR TRANSPORT FACTOR 2 (NTF2) FAMILY PROTEIN"/>
    <property type="match status" value="1"/>
</dbReference>
<proteinExistence type="predicted"/>
<comment type="caution">
    <text evidence="3">The sequence shown here is derived from an EMBL/GenBank/DDBJ whole genome shotgun (WGS) entry which is preliminary data.</text>
</comment>
<dbReference type="AlphaFoldDB" id="A0A9D7FMB1"/>
<accession>A0A9D7FMB1</accession>
<sequence length="147" mass="15958">MSVIYTSAEDAEQAFYEAIGRGDLDALMSVWADDEEIVCIHPTGQRLRGPLAIRESWRSIFAGNSRLTVHLKRSVCWKGLLIAVHSVVETLYLGDEPTPHGPMLSTNVFQRGANGWRLLSHHASAAADTGSAEAGSAPQAPPLRTLH</sequence>
<feature type="domain" description="SnoaL-like" evidence="2">
    <location>
        <begin position="11"/>
        <end position="127"/>
    </location>
</feature>
<gene>
    <name evidence="3" type="ORF">IPJ48_15980</name>
</gene>
<protein>
    <submittedName>
        <fullName evidence="3">Nuclear transport factor 2 family protein</fullName>
    </submittedName>
</protein>
<feature type="region of interest" description="Disordered" evidence="1">
    <location>
        <begin position="127"/>
        <end position="147"/>
    </location>
</feature>
<evidence type="ECO:0000259" key="2">
    <source>
        <dbReference type="Pfam" id="PF13474"/>
    </source>
</evidence>
<dbReference type="SUPFAM" id="SSF54427">
    <property type="entry name" value="NTF2-like"/>
    <property type="match status" value="1"/>
</dbReference>